<proteinExistence type="predicted"/>
<name>A0A1F7WDZ3_9BACT</name>
<dbReference type="AlphaFoldDB" id="A0A1F7WDZ3"/>
<dbReference type="Pfam" id="PF13641">
    <property type="entry name" value="Glyco_tranf_2_3"/>
    <property type="match status" value="1"/>
</dbReference>
<evidence type="ECO:0000313" key="1">
    <source>
        <dbReference type="EMBL" id="OGM00619.1"/>
    </source>
</evidence>
<dbReference type="InterPro" id="IPR029044">
    <property type="entry name" value="Nucleotide-diphossugar_trans"/>
</dbReference>
<comment type="caution">
    <text evidence="1">The sequence shown here is derived from an EMBL/GenBank/DDBJ whole genome shotgun (WGS) entry which is preliminary data.</text>
</comment>
<protein>
    <recommendedName>
        <fullName evidence="3">Glycosyltransferase 2-like domain-containing protein</fullName>
    </recommendedName>
</protein>
<accession>A0A1F7WDZ3</accession>
<organism evidence="1 2">
    <name type="scientific">Candidatus Uhrbacteria bacterium RIFOXYC2_FULL_47_19</name>
    <dbReference type="NCBI Taxonomy" id="1802424"/>
    <lineage>
        <taxon>Bacteria</taxon>
        <taxon>Candidatus Uhriibacteriota</taxon>
    </lineage>
</organism>
<dbReference type="Gene3D" id="3.90.550.10">
    <property type="entry name" value="Spore Coat Polysaccharide Biosynthesis Protein SpsA, Chain A"/>
    <property type="match status" value="1"/>
</dbReference>
<dbReference type="PANTHER" id="PTHR43179:SF7">
    <property type="entry name" value="RHAMNOSYLTRANSFERASE WBBL"/>
    <property type="match status" value="1"/>
</dbReference>
<dbReference type="CDD" id="cd04186">
    <property type="entry name" value="GT_2_like_c"/>
    <property type="match status" value="1"/>
</dbReference>
<evidence type="ECO:0008006" key="3">
    <source>
        <dbReference type="Google" id="ProtNLM"/>
    </source>
</evidence>
<dbReference type="PANTHER" id="PTHR43179">
    <property type="entry name" value="RHAMNOSYLTRANSFERASE WBBL"/>
    <property type="match status" value="1"/>
</dbReference>
<dbReference type="Proteomes" id="UP000176988">
    <property type="component" value="Unassembled WGS sequence"/>
</dbReference>
<dbReference type="SUPFAM" id="SSF53448">
    <property type="entry name" value="Nucleotide-diphospho-sugar transferases"/>
    <property type="match status" value="1"/>
</dbReference>
<sequence length="345" mass="40160">MPKVAVAIVSWNHMKYLSDALTSVRNQTHQDLSLIVVDNASSDGTSEFVRTNFSEAVLLRNIRNLGFSRAYNQTIEYARANLKRDGEELFVLVMNPDIILKPDYIARLLDRMMHRTDVGSAGGKLLRVHERPDGDLSEKDFSDIIDSTGLRIYRSRRAVDRHSGERDTDFDRTSEVFGISGALIMFRISALNDVALMGEFFDEDFFAYKEDVDLAWRLQLRGWKSLYVPEAVAYHHRRVKGTEKTSWLAVIRGRRNRSKLVSRLSYRNHVFMLLKNEYLTNLFIDLPWIFLFELKKLMYMLLLEPSVFFTTLPDLVRNIPRALSKRHKTIGSTRVSSKEIRKWFR</sequence>
<dbReference type="STRING" id="1802424.A2480_00605"/>
<evidence type="ECO:0000313" key="2">
    <source>
        <dbReference type="Proteomes" id="UP000176988"/>
    </source>
</evidence>
<gene>
    <name evidence="1" type="ORF">A2480_00605</name>
</gene>
<reference evidence="1 2" key="1">
    <citation type="journal article" date="2016" name="Nat. Commun.">
        <title>Thousands of microbial genomes shed light on interconnected biogeochemical processes in an aquifer system.</title>
        <authorList>
            <person name="Anantharaman K."/>
            <person name="Brown C.T."/>
            <person name="Hug L.A."/>
            <person name="Sharon I."/>
            <person name="Castelle C.J."/>
            <person name="Probst A.J."/>
            <person name="Thomas B.C."/>
            <person name="Singh A."/>
            <person name="Wilkins M.J."/>
            <person name="Karaoz U."/>
            <person name="Brodie E.L."/>
            <person name="Williams K.H."/>
            <person name="Hubbard S.S."/>
            <person name="Banfield J.F."/>
        </authorList>
    </citation>
    <scope>NUCLEOTIDE SEQUENCE [LARGE SCALE GENOMIC DNA]</scope>
</reference>
<dbReference type="EMBL" id="MGFG01000028">
    <property type="protein sequence ID" value="OGM00619.1"/>
    <property type="molecule type" value="Genomic_DNA"/>
</dbReference>